<dbReference type="Proteomes" id="UP000799302">
    <property type="component" value="Unassembled WGS sequence"/>
</dbReference>
<reference evidence="1" key="1">
    <citation type="journal article" date="2020" name="Stud. Mycol.">
        <title>101 Dothideomycetes genomes: a test case for predicting lifestyles and emergence of pathogens.</title>
        <authorList>
            <person name="Haridas S."/>
            <person name="Albert R."/>
            <person name="Binder M."/>
            <person name="Bloem J."/>
            <person name="Labutti K."/>
            <person name="Salamov A."/>
            <person name="Andreopoulos B."/>
            <person name="Baker S."/>
            <person name="Barry K."/>
            <person name="Bills G."/>
            <person name="Bluhm B."/>
            <person name="Cannon C."/>
            <person name="Castanera R."/>
            <person name="Culley D."/>
            <person name="Daum C."/>
            <person name="Ezra D."/>
            <person name="Gonzalez J."/>
            <person name="Henrissat B."/>
            <person name="Kuo A."/>
            <person name="Liang C."/>
            <person name="Lipzen A."/>
            <person name="Lutzoni F."/>
            <person name="Magnuson J."/>
            <person name="Mondo S."/>
            <person name="Nolan M."/>
            <person name="Ohm R."/>
            <person name="Pangilinan J."/>
            <person name="Park H.-J."/>
            <person name="Ramirez L."/>
            <person name="Alfaro M."/>
            <person name="Sun H."/>
            <person name="Tritt A."/>
            <person name="Yoshinaga Y."/>
            <person name="Zwiers L.-H."/>
            <person name="Turgeon B."/>
            <person name="Goodwin S."/>
            <person name="Spatafora J."/>
            <person name="Crous P."/>
            <person name="Grigoriev I."/>
        </authorList>
    </citation>
    <scope>NUCLEOTIDE SEQUENCE</scope>
    <source>
        <strain evidence="1">CBS 115976</strain>
    </source>
</reference>
<keyword evidence="2" id="KW-1185">Reference proteome</keyword>
<dbReference type="EMBL" id="MU004230">
    <property type="protein sequence ID" value="KAF2675412.1"/>
    <property type="molecule type" value="Genomic_DNA"/>
</dbReference>
<dbReference type="AlphaFoldDB" id="A0A6A6UTF8"/>
<proteinExistence type="predicted"/>
<evidence type="ECO:0000313" key="1">
    <source>
        <dbReference type="EMBL" id="KAF2675412.1"/>
    </source>
</evidence>
<evidence type="ECO:0000313" key="2">
    <source>
        <dbReference type="Proteomes" id="UP000799302"/>
    </source>
</evidence>
<protein>
    <submittedName>
        <fullName evidence="1">Uncharacterized protein</fullName>
    </submittedName>
</protein>
<accession>A0A6A6UTF8</accession>
<name>A0A6A6UTF8_9PEZI</name>
<sequence length="190" mass="22191">MYQGRVPTNQEMKDLANEWHTQEQRFDLLEERIPQIHRQGVEDAWKDLEMAQKTFANSLSENDDDCAELYKELREEKQSTKIEYENTAKVLLEQMEAGEQVLEGPFEQMAKRHLAVLKEYRDLQMDLEQMIGPDDLTDVLDHLAPYLGFFRKGQGEGKDLRGNWSIRYDKAQEALCKVSNVFKPYQSDAA</sequence>
<organism evidence="1 2">
    <name type="scientific">Microthyrium microscopicum</name>
    <dbReference type="NCBI Taxonomy" id="703497"/>
    <lineage>
        <taxon>Eukaryota</taxon>
        <taxon>Fungi</taxon>
        <taxon>Dikarya</taxon>
        <taxon>Ascomycota</taxon>
        <taxon>Pezizomycotina</taxon>
        <taxon>Dothideomycetes</taxon>
        <taxon>Dothideomycetes incertae sedis</taxon>
        <taxon>Microthyriales</taxon>
        <taxon>Microthyriaceae</taxon>
        <taxon>Microthyrium</taxon>
    </lineage>
</organism>
<gene>
    <name evidence="1" type="ORF">BT63DRAFT_450395</name>
</gene>